<name>A0A2P6NLA8_9EUKA</name>
<evidence type="ECO:0000256" key="4">
    <source>
        <dbReference type="ARBA" id="ARBA00023242"/>
    </source>
</evidence>
<feature type="compositionally biased region" description="Basic and acidic residues" evidence="6">
    <location>
        <begin position="861"/>
        <end position="873"/>
    </location>
</feature>
<evidence type="ECO:0000259" key="8">
    <source>
        <dbReference type="Pfam" id="PF20946"/>
    </source>
</evidence>
<proteinExistence type="predicted"/>
<evidence type="ECO:0000313" key="10">
    <source>
        <dbReference type="EMBL" id="PRP84729.1"/>
    </source>
</evidence>
<keyword evidence="4" id="KW-0539">Nucleus</keyword>
<keyword evidence="3" id="KW-0677">Repeat</keyword>
<dbReference type="EMBL" id="MDYQ01000057">
    <property type="protein sequence ID" value="PRP84729.1"/>
    <property type="molecule type" value="Genomic_DNA"/>
</dbReference>
<keyword evidence="11" id="KW-1185">Reference proteome</keyword>
<dbReference type="InterPro" id="IPR022100">
    <property type="entry name" value="WDHD1/CFT4_beta-prop_2nd"/>
</dbReference>
<evidence type="ECO:0000313" key="11">
    <source>
        <dbReference type="Proteomes" id="UP000241769"/>
    </source>
</evidence>
<evidence type="ECO:0000259" key="7">
    <source>
        <dbReference type="Pfam" id="PF12341"/>
    </source>
</evidence>
<evidence type="ECO:0000259" key="9">
    <source>
        <dbReference type="Pfam" id="PF24817"/>
    </source>
</evidence>
<dbReference type="Gene3D" id="2.130.10.10">
    <property type="entry name" value="YVTN repeat-like/Quinoprotein amine dehydrogenase"/>
    <property type="match status" value="3"/>
</dbReference>
<feature type="compositionally biased region" description="Basic and acidic residues" evidence="6">
    <location>
        <begin position="358"/>
        <end position="371"/>
    </location>
</feature>
<dbReference type="GO" id="GO:0003682">
    <property type="term" value="F:chromatin binding"/>
    <property type="evidence" value="ECO:0007669"/>
    <property type="project" value="TreeGrafter"/>
</dbReference>
<feature type="region of interest" description="Disordered" evidence="6">
    <location>
        <begin position="358"/>
        <end position="378"/>
    </location>
</feature>
<dbReference type="PANTHER" id="PTHR19932">
    <property type="entry name" value="WD REPEAT AND HMG-BOX DNA BINDING PROTEIN"/>
    <property type="match status" value="1"/>
</dbReference>
<dbReference type="FunCoup" id="A0A2P6NLA8">
    <property type="interactions" value="68"/>
</dbReference>
<dbReference type="PANTHER" id="PTHR19932:SF10">
    <property type="entry name" value="WD REPEAT AND HMG-BOX DNA-BINDING PROTEIN 1"/>
    <property type="match status" value="1"/>
</dbReference>
<feature type="domain" description="WDHD1/CFT4 helical bundle" evidence="8">
    <location>
        <begin position="700"/>
        <end position="764"/>
    </location>
</feature>
<dbReference type="GO" id="GO:0000278">
    <property type="term" value="P:mitotic cell cycle"/>
    <property type="evidence" value="ECO:0007669"/>
    <property type="project" value="TreeGrafter"/>
</dbReference>
<dbReference type="SUPFAM" id="SSF50978">
    <property type="entry name" value="WD40 repeat-like"/>
    <property type="match status" value="2"/>
</dbReference>
<dbReference type="InterPro" id="IPR015943">
    <property type="entry name" value="WD40/YVTN_repeat-like_dom_sf"/>
</dbReference>
<keyword evidence="2 5" id="KW-0853">WD repeat</keyword>
<gene>
    <name evidence="10" type="ORF">PROFUN_07831</name>
</gene>
<dbReference type="InterPro" id="IPR001680">
    <property type="entry name" value="WD40_rpt"/>
</dbReference>
<evidence type="ECO:0000256" key="3">
    <source>
        <dbReference type="ARBA" id="ARBA00022737"/>
    </source>
</evidence>
<sequence length="897" mass="99717">MAAKVVDFLDLRSEPVHLSNEQELTITSLAHHPSGEKLFTCGSDGIALQALINADGQSSQAPSSSSINDHDGAVNAICLNKQGDRLYSCGNDHTVKSYTVGDEVAFESLVTKFECRVRHVDVSNNDEWIATAADNGNVRVVMVSNHKETRTLRAHEGSVRYVSFDPQTNFLASAGTDGCLRIWSVHERFNKIGEIKGIVPKGDAEHKDNVYLSKMSWHPSSTHLAVPSNGDIKMVKSTNWTVETCLSGNHSGAVTMTLFSPNGTYLATADIEGKVNLWSVADRKVVTTYSHSEKITGMCWHPTENCLSMTDLGGMLYHWDNCAPTSPHEISRAVQQAQQRKISTEEDDILNDLEQADREMEEKEQQKRTEENEVEGGEESEWIVDIENKYDAVKQPKEAKMQEAFQLNATNVVKKRSFLSWTKLGLITARDEKTQIHFEIDFHDVGKKAHKFTDHNGLTLGALGNKGAIFASRAYEDAPATLLYYPTDSLGPNGQWSVSMETEEDIQVVAVTDLYVACASDNVLRIFTHSGMQISILDLPGPVVTLSGHSESLLAVVYHSGSPSGGRQDLSFRVYDLSKRKTVSTGHLTLSKKSTLTWIGFTDSNVLATCDSSRVVRFFASGSYESWVRVGTLPPNQWMFGVSDDKAHVVAGKEPSVVPRPRVNTVPLNVPFLNSDKEITRIEGRYPYHKSTHKGPWEDIQVEREKAAVDKHMLTAYEMALKADRPDRALSIAHLFSFEKVMERAISIADKYRHRVLASQLSDLLVKFKSEEEEEEEEEVKVVRPATSTKPAPVVSVVQEEEMEEAEEEAEEEEEEEADENDKSRSNSKQNSPVKEATPSRKRGRFAIDKPITTKTAGAKDFFKTMNKEESKKKTGGTPPAAPKPSRKKQRVLGDLL</sequence>
<feature type="repeat" description="WD" evidence="5">
    <location>
        <begin position="152"/>
        <end position="185"/>
    </location>
</feature>
<reference evidence="10 11" key="1">
    <citation type="journal article" date="2018" name="Genome Biol. Evol.">
        <title>Multiple Roots of Fruiting Body Formation in Amoebozoa.</title>
        <authorList>
            <person name="Hillmann F."/>
            <person name="Forbes G."/>
            <person name="Novohradska S."/>
            <person name="Ferling I."/>
            <person name="Riege K."/>
            <person name="Groth M."/>
            <person name="Westermann M."/>
            <person name="Marz M."/>
            <person name="Spaller T."/>
            <person name="Winckler T."/>
            <person name="Schaap P."/>
            <person name="Glockner G."/>
        </authorList>
    </citation>
    <scope>NUCLEOTIDE SEQUENCE [LARGE SCALE GENOMIC DNA]</scope>
    <source>
        <strain evidence="10 11">Jena</strain>
    </source>
</reference>
<evidence type="ECO:0000256" key="5">
    <source>
        <dbReference type="PROSITE-ProRule" id="PRU00221"/>
    </source>
</evidence>
<dbReference type="InterPro" id="IPR057646">
    <property type="entry name" value="WD40_WDHD1_1st"/>
</dbReference>
<dbReference type="GO" id="GO:0006281">
    <property type="term" value="P:DNA repair"/>
    <property type="evidence" value="ECO:0007669"/>
    <property type="project" value="TreeGrafter"/>
</dbReference>
<dbReference type="Pfam" id="PF24817">
    <property type="entry name" value="WD40_WDHD1_1st"/>
    <property type="match status" value="1"/>
</dbReference>
<dbReference type="InterPro" id="IPR036322">
    <property type="entry name" value="WD40_repeat_dom_sf"/>
</dbReference>
<comment type="subcellular location">
    <subcellularLocation>
        <location evidence="1">Nucleus</location>
    </subcellularLocation>
</comment>
<protein>
    <submittedName>
        <fullName evidence="10">Uncharacterized protein</fullName>
    </submittedName>
</protein>
<evidence type="ECO:0000256" key="2">
    <source>
        <dbReference type="ARBA" id="ARBA00022574"/>
    </source>
</evidence>
<dbReference type="AlphaFoldDB" id="A0A2P6NLA8"/>
<feature type="region of interest" description="Disordered" evidence="6">
    <location>
        <begin position="774"/>
        <end position="897"/>
    </location>
</feature>
<dbReference type="OrthoDB" id="427368at2759"/>
<dbReference type="STRING" id="1890364.A0A2P6NLA8"/>
<accession>A0A2P6NLA8</accession>
<dbReference type="InParanoid" id="A0A2P6NLA8"/>
<feature type="repeat" description="WD" evidence="5">
    <location>
        <begin position="247"/>
        <end position="288"/>
    </location>
</feature>
<dbReference type="Pfam" id="PF12341">
    <property type="entry name" value="Mcl1_mid"/>
    <property type="match status" value="1"/>
</dbReference>
<feature type="compositionally biased region" description="Acidic residues" evidence="6">
    <location>
        <begin position="799"/>
        <end position="820"/>
    </location>
</feature>
<feature type="domain" description="WDHD1/CFT4 second beta-propeller" evidence="7">
    <location>
        <begin position="403"/>
        <end position="671"/>
    </location>
</feature>
<dbReference type="GO" id="GO:0006261">
    <property type="term" value="P:DNA-templated DNA replication"/>
    <property type="evidence" value="ECO:0007669"/>
    <property type="project" value="TreeGrafter"/>
</dbReference>
<evidence type="ECO:0000256" key="6">
    <source>
        <dbReference type="SAM" id="MobiDB-lite"/>
    </source>
</evidence>
<organism evidence="10 11">
    <name type="scientific">Planoprotostelium fungivorum</name>
    <dbReference type="NCBI Taxonomy" id="1890364"/>
    <lineage>
        <taxon>Eukaryota</taxon>
        <taxon>Amoebozoa</taxon>
        <taxon>Evosea</taxon>
        <taxon>Variosea</taxon>
        <taxon>Cavosteliida</taxon>
        <taxon>Cavosteliaceae</taxon>
        <taxon>Planoprotostelium</taxon>
    </lineage>
</organism>
<dbReference type="Proteomes" id="UP000241769">
    <property type="component" value="Unassembled WGS sequence"/>
</dbReference>
<dbReference type="PROSITE" id="PS50082">
    <property type="entry name" value="WD_REPEATS_2"/>
    <property type="match status" value="2"/>
</dbReference>
<comment type="caution">
    <text evidence="10">The sequence shown here is derived from an EMBL/GenBank/DDBJ whole genome shotgun (WGS) entry which is preliminary data.</text>
</comment>
<dbReference type="InterPro" id="IPR048591">
    <property type="entry name" value="WDHD1/CFT4_hel"/>
</dbReference>
<evidence type="ECO:0000256" key="1">
    <source>
        <dbReference type="ARBA" id="ARBA00004123"/>
    </source>
</evidence>
<dbReference type="Pfam" id="PF20946">
    <property type="entry name" value="Ctf4_C"/>
    <property type="match status" value="1"/>
</dbReference>
<dbReference type="SMART" id="SM00320">
    <property type="entry name" value="WD40"/>
    <property type="match status" value="7"/>
</dbReference>
<dbReference type="PROSITE" id="PS50294">
    <property type="entry name" value="WD_REPEATS_REGION"/>
    <property type="match status" value="2"/>
</dbReference>
<feature type="domain" description="WDHD1 first WD40" evidence="9">
    <location>
        <begin position="26"/>
        <end position="316"/>
    </location>
</feature>
<dbReference type="GO" id="GO:0043596">
    <property type="term" value="C:nuclear replication fork"/>
    <property type="evidence" value="ECO:0007669"/>
    <property type="project" value="TreeGrafter"/>
</dbReference>